<dbReference type="InterPro" id="IPR032466">
    <property type="entry name" value="Metal_Hydrolase"/>
</dbReference>
<evidence type="ECO:0000256" key="6">
    <source>
        <dbReference type="ARBA" id="ARBA00047720"/>
    </source>
</evidence>
<dbReference type="Pfam" id="PF13382">
    <property type="entry name" value="Adenine_deam_C"/>
    <property type="match status" value="1"/>
</dbReference>
<dbReference type="FunFam" id="3.20.20.140:FF:000016">
    <property type="entry name" value="Adenine deaminase"/>
    <property type="match status" value="1"/>
</dbReference>
<gene>
    <name evidence="7" type="primary">ade</name>
    <name evidence="10" type="ORF">MSHOH_2315</name>
</gene>
<dbReference type="Pfam" id="PF01979">
    <property type="entry name" value="Amidohydro_1"/>
    <property type="match status" value="1"/>
</dbReference>
<dbReference type="SUPFAM" id="SSF51556">
    <property type="entry name" value="Metallo-dependent hydrolases"/>
    <property type="match status" value="1"/>
</dbReference>
<dbReference type="InterPro" id="IPR011059">
    <property type="entry name" value="Metal-dep_hydrolase_composite"/>
</dbReference>
<proteinExistence type="inferred from homology"/>
<dbReference type="NCBIfam" id="TIGR01178">
    <property type="entry name" value="ade"/>
    <property type="match status" value="1"/>
</dbReference>
<evidence type="ECO:0000313" key="11">
    <source>
        <dbReference type="Proteomes" id="UP000033101"/>
    </source>
</evidence>
<dbReference type="HOGENOM" id="CLU_027935_0_0_2"/>
<keyword evidence="4 7" id="KW-0378">Hydrolase</keyword>
<accession>A0A0E3SGS6</accession>
<dbReference type="SUPFAM" id="SSF51338">
    <property type="entry name" value="Composite domain of metallo-dependent hydrolases"/>
    <property type="match status" value="1"/>
</dbReference>
<protein>
    <recommendedName>
        <fullName evidence="3 7">Adenine deaminase</fullName>
        <shortName evidence="7">Adenase</shortName>
        <shortName evidence="7">Adenine aminase</shortName>
        <ecNumber evidence="3 7">3.5.4.2</ecNumber>
    </recommendedName>
</protein>
<evidence type="ECO:0000256" key="5">
    <source>
        <dbReference type="ARBA" id="ARBA00023211"/>
    </source>
</evidence>
<name>A0A0E3SGS6_9EURY</name>
<evidence type="ECO:0000256" key="7">
    <source>
        <dbReference type="HAMAP-Rule" id="MF_01518"/>
    </source>
</evidence>
<dbReference type="AlphaFoldDB" id="A0A0E3SGS6"/>
<comment type="cofactor">
    <cofactor evidence="1 7">
        <name>Mn(2+)</name>
        <dbReference type="ChEBI" id="CHEBI:29035"/>
    </cofactor>
</comment>
<dbReference type="OrthoDB" id="24954at2157"/>
<evidence type="ECO:0000313" key="10">
    <source>
        <dbReference type="EMBL" id="AKB78798.1"/>
    </source>
</evidence>
<keyword evidence="11" id="KW-1185">Reference proteome</keyword>
<dbReference type="PATRIC" id="fig|1434110.4.peg.2958"/>
<dbReference type="EC" id="3.5.4.2" evidence="3 7"/>
<dbReference type="InterPro" id="IPR006680">
    <property type="entry name" value="Amidohydro-rel"/>
</dbReference>
<evidence type="ECO:0000256" key="4">
    <source>
        <dbReference type="ARBA" id="ARBA00022801"/>
    </source>
</evidence>
<dbReference type="GeneID" id="24831577"/>
<dbReference type="InterPro" id="IPR006679">
    <property type="entry name" value="Adenine_deam"/>
</dbReference>
<dbReference type="HAMAP" id="MF_01518">
    <property type="entry name" value="Adenine_deamin"/>
    <property type="match status" value="1"/>
</dbReference>
<feature type="domain" description="Amidohydrolase-related" evidence="8">
    <location>
        <begin position="41"/>
        <end position="321"/>
    </location>
</feature>
<evidence type="ECO:0000256" key="1">
    <source>
        <dbReference type="ARBA" id="ARBA00001936"/>
    </source>
</evidence>
<dbReference type="InterPro" id="IPR026912">
    <property type="entry name" value="Adenine_deam_C"/>
</dbReference>
<sequence>MKKYLGIIVDAVSRRQFKGEITVENGKIISIKEKEHDNEQYILPGLVDAHVHIESSMTVPSVFARMAVAKGTVAVVSDPHEIANVMGEEGIDYMLEDSKKAPLKIFFGVPSCVPATPFESSGAVLDANTVDRLLERKDLHYLSEMMNFPGVISGFPEVMAKLESAKKYGKVIDGHAPGLRGTDLQKYIEAGISTDHESFTYEEAVEKIKLGMKIQIREGSSARNFKTLYRLIDEYPRSVMLCTDDSHPDTLIFEGHIDKLIRCGQEKGLDIYNLIMAAVINPVKHYGLDVGLLREGDPANFIIVDDLRSFNVLSTFIDGECVYDNGKVLFPMVKAPVKNVFNRNKISIDDVKLAVSPEEATQDQKKITEEQMEKIRVIVARDGELVTGQELALPKMENGNLVSDPARDILKMVVLSRYADDPVQIGFIKNIGLKKGAIASSIAHDSHNIIAVGATDKDIVEAVNRLVENKGGIVVGTAEHLLDLPLEVAGLMSTLSGEEVASRYQLLNEEAKKLGTSLKSPFMTLAFMSLLVIPELKLGDKGLFDVTKFEFVELFAGE</sequence>
<reference evidence="10 11" key="1">
    <citation type="submission" date="2014-07" db="EMBL/GenBank/DDBJ databases">
        <title>Methanogenic archaea and the global carbon cycle.</title>
        <authorList>
            <person name="Henriksen J.R."/>
            <person name="Luke J."/>
            <person name="Reinhart S."/>
            <person name="Benedict M.N."/>
            <person name="Youngblut N.D."/>
            <person name="Metcalf M.E."/>
            <person name="Whitaker R.J."/>
            <person name="Metcalf W.W."/>
        </authorList>
    </citation>
    <scope>NUCLEOTIDE SEQUENCE [LARGE SCALE GENOMIC DNA]</scope>
    <source>
        <strain evidence="10 11">HB-1</strain>
    </source>
</reference>
<dbReference type="CDD" id="cd01295">
    <property type="entry name" value="AdeC"/>
    <property type="match status" value="1"/>
</dbReference>
<dbReference type="RefSeq" id="WP_048140015.1">
    <property type="nucleotide sequence ID" value="NZ_CP009516.1"/>
</dbReference>
<evidence type="ECO:0000259" key="8">
    <source>
        <dbReference type="Pfam" id="PF01979"/>
    </source>
</evidence>
<dbReference type="GO" id="GO:0006146">
    <property type="term" value="P:adenine catabolic process"/>
    <property type="evidence" value="ECO:0007669"/>
    <property type="project" value="InterPro"/>
</dbReference>
<dbReference type="STRING" id="1434110.MSHOH_2315"/>
<evidence type="ECO:0000256" key="2">
    <source>
        <dbReference type="ARBA" id="ARBA00006773"/>
    </source>
</evidence>
<evidence type="ECO:0000256" key="3">
    <source>
        <dbReference type="ARBA" id="ARBA00012782"/>
    </source>
</evidence>
<dbReference type="Proteomes" id="UP000033101">
    <property type="component" value="Chromosome"/>
</dbReference>
<feature type="domain" description="Adenine deaminase C-terminal" evidence="9">
    <location>
        <begin position="385"/>
        <end position="550"/>
    </location>
</feature>
<dbReference type="PANTHER" id="PTHR11113:SF2">
    <property type="entry name" value="ADENINE DEAMINASE"/>
    <property type="match status" value="1"/>
</dbReference>
<evidence type="ECO:0000259" key="9">
    <source>
        <dbReference type="Pfam" id="PF13382"/>
    </source>
</evidence>
<dbReference type="Gene3D" id="3.20.20.140">
    <property type="entry name" value="Metal-dependent hydrolases"/>
    <property type="match status" value="1"/>
</dbReference>
<comment type="catalytic activity">
    <reaction evidence="6 7">
        <text>adenine + H2O + H(+) = hypoxanthine + NH4(+)</text>
        <dbReference type="Rhea" id="RHEA:23688"/>
        <dbReference type="ChEBI" id="CHEBI:15377"/>
        <dbReference type="ChEBI" id="CHEBI:15378"/>
        <dbReference type="ChEBI" id="CHEBI:16708"/>
        <dbReference type="ChEBI" id="CHEBI:17368"/>
        <dbReference type="ChEBI" id="CHEBI:28938"/>
        <dbReference type="EC" id="3.5.4.2"/>
    </reaction>
</comment>
<comment type="similarity">
    <text evidence="2 7">Belongs to the metallo-dependent hydrolases superfamily. Adenine deaminase family.</text>
</comment>
<dbReference type="GO" id="GO:0000034">
    <property type="term" value="F:adenine deaminase activity"/>
    <property type="evidence" value="ECO:0007669"/>
    <property type="project" value="UniProtKB-UniRule"/>
</dbReference>
<dbReference type="KEGG" id="mhor:MSHOH_2315"/>
<keyword evidence="5 7" id="KW-0464">Manganese</keyword>
<dbReference type="Gene3D" id="2.30.40.10">
    <property type="entry name" value="Urease, subunit C, domain 1"/>
    <property type="match status" value="1"/>
</dbReference>
<dbReference type="PANTHER" id="PTHR11113">
    <property type="entry name" value="N-ACETYLGLUCOSAMINE-6-PHOSPHATE DEACETYLASE"/>
    <property type="match status" value="1"/>
</dbReference>
<organism evidence="10 11">
    <name type="scientific">Methanosarcina horonobensis HB-1 = JCM 15518</name>
    <dbReference type="NCBI Taxonomy" id="1434110"/>
    <lineage>
        <taxon>Archaea</taxon>
        <taxon>Methanobacteriati</taxon>
        <taxon>Methanobacteriota</taxon>
        <taxon>Stenosarchaea group</taxon>
        <taxon>Methanomicrobia</taxon>
        <taxon>Methanosarcinales</taxon>
        <taxon>Methanosarcinaceae</taxon>
        <taxon>Methanosarcina</taxon>
    </lineage>
</organism>
<dbReference type="EMBL" id="CP009516">
    <property type="protein sequence ID" value="AKB78798.1"/>
    <property type="molecule type" value="Genomic_DNA"/>
</dbReference>